<keyword evidence="3" id="KW-1185">Reference proteome</keyword>
<dbReference type="EMBL" id="BGZK01001007">
    <property type="protein sequence ID" value="GBP68324.1"/>
    <property type="molecule type" value="Genomic_DNA"/>
</dbReference>
<evidence type="ECO:0000256" key="1">
    <source>
        <dbReference type="SAM" id="MobiDB-lite"/>
    </source>
</evidence>
<proteinExistence type="predicted"/>
<sequence length="287" mass="31337">MAGEISSYCVAYHDMQNTVPTQKYGISSGKFQFSCGHPHSDNSLCAIVAGWRPPGRHRRGDRPLKIFSGARSALNLNQVTNSSDESPTVVRFRTRSAFGLRANALDTRRVQSPTSVERSAARLRAKSITGAAPLDTNSSCRVTLVSRTVDSNSPSARDNGRPDAVGRLDHSLCASGDTLSSRSRTLPHRIGGSRKQPPTRATRAKAFRSKLFNPKSKDWRVRIPMGRFSSLIPLVLHLLSPLSLAHSLSIKYPFPTREVSNALTTSLELRLYTVGDDHLFSGGSHAC</sequence>
<reference evidence="2 3" key="1">
    <citation type="journal article" date="2019" name="Commun. Biol.">
        <title>The bagworm genome reveals a unique fibroin gene that provides high tensile strength.</title>
        <authorList>
            <person name="Kono N."/>
            <person name="Nakamura H."/>
            <person name="Ohtoshi R."/>
            <person name="Tomita M."/>
            <person name="Numata K."/>
            <person name="Arakawa K."/>
        </authorList>
    </citation>
    <scope>NUCLEOTIDE SEQUENCE [LARGE SCALE GENOMIC DNA]</scope>
</reference>
<accession>A0A4C1Y028</accession>
<dbReference type="Proteomes" id="UP000299102">
    <property type="component" value="Unassembled WGS sequence"/>
</dbReference>
<feature type="region of interest" description="Disordered" evidence="1">
    <location>
        <begin position="177"/>
        <end position="203"/>
    </location>
</feature>
<organism evidence="2 3">
    <name type="scientific">Eumeta variegata</name>
    <name type="common">Bagworm moth</name>
    <name type="synonym">Eumeta japonica</name>
    <dbReference type="NCBI Taxonomy" id="151549"/>
    <lineage>
        <taxon>Eukaryota</taxon>
        <taxon>Metazoa</taxon>
        <taxon>Ecdysozoa</taxon>
        <taxon>Arthropoda</taxon>
        <taxon>Hexapoda</taxon>
        <taxon>Insecta</taxon>
        <taxon>Pterygota</taxon>
        <taxon>Neoptera</taxon>
        <taxon>Endopterygota</taxon>
        <taxon>Lepidoptera</taxon>
        <taxon>Glossata</taxon>
        <taxon>Ditrysia</taxon>
        <taxon>Tineoidea</taxon>
        <taxon>Psychidae</taxon>
        <taxon>Oiketicinae</taxon>
        <taxon>Eumeta</taxon>
    </lineage>
</organism>
<name>A0A4C1Y028_EUMVA</name>
<evidence type="ECO:0000313" key="2">
    <source>
        <dbReference type="EMBL" id="GBP68324.1"/>
    </source>
</evidence>
<protein>
    <submittedName>
        <fullName evidence="2">Uncharacterized protein</fullName>
    </submittedName>
</protein>
<gene>
    <name evidence="2" type="ORF">EVAR_4924_1</name>
</gene>
<evidence type="ECO:0000313" key="3">
    <source>
        <dbReference type="Proteomes" id="UP000299102"/>
    </source>
</evidence>
<dbReference type="AlphaFoldDB" id="A0A4C1Y028"/>
<comment type="caution">
    <text evidence="2">The sequence shown here is derived from an EMBL/GenBank/DDBJ whole genome shotgun (WGS) entry which is preliminary data.</text>
</comment>